<gene>
    <name evidence="2" type="ORF">CAMGR0001_1030</name>
</gene>
<keyword evidence="1" id="KW-0472">Membrane</keyword>
<organism evidence="2 3">
    <name type="scientific">Campylobacter gracilis RM3268</name>
    <dbReference type="NCBI Taxonomy" id="553220"/>
    <lineage>
        <taxon>Bacteria</taxon>
        <taxon>Pseudomonadati</taxon>
        <taxon>Campylobacterota</taxon>
        <taxon>Epsilonproteobacteria</taxon>
        <taxon>Campylobacterales</taxon>
        <taxon>Campylobacteraceae</taxon>
        <taxon>Campylobacter</taxon>
    </lineage>
</organism>
<dbReference type="AlphaFoldDB" id="C8PGN5"/>
<feature type="transmembrane region" description="Helical" evidence="1">
    <location>
        <begin position="29"/>
        <end position="47"/>
    </location>
</feature>
<keyword evidence="3" id="KW-1185">Reference proteome</keyword>
<sequence length="64" mass="7005">MSDLLNSQGAQEQEAPYPDTKFTKFFGRLYAAVFVLFAITALSVFVLPENILDASAACADFVKL</sequence>
<proteinExistence type="predicted"/>
<evidence type="ECO:0000313" key="2">
    <source>
        <dbReference type="EMBL" id="EEV18273.1"/>
    </source>
</evidence>
<reference evidence="2 3" key="1">
    <citation type="submission" date="2009-07" db="EMBL/GenBank/DDBJ databases">
        <authorList>
            <person name="Madupu R."/>
            <person name="Sebastian Y."/>
            <person name="Durkin A.S."/>
            <person name="Torralba M."/>
            <person name="Methe B."/>
            <person name="Sutton G.G."/>
            <person name="Strausberg R.L."/>
            <person name="Nelson K.E."/>
        </authorList>
    </citation>
    <scope>NUCLEOTIDE SEQUENCE [LARGE SCALE GENOMIC DNA]</scope>
    <source>
        <strain evidence="2 3">RM3268</strain>
    </source>
</reference>
<accession>C8PGN5</accession>
<dbReference type="RefSeq" id="WP_005870651.1">
    <property type="nucleotide sequence ID" value="NZ_ACYG01000019.1"/>
</dbReference>
<evidence type="ECO:0000313" key="3">
    <source>
        <dbReference type="Proteomes" id="UP000005709"/>
    </source>
</evidence>
<keyword evidence="1" id="KW-1133">Transmembrane helix</keyword>
<comment type="caution">
    <text evidence="2">The sequence shown here is derived from an EMBL/GenBank/DDBJ whole genome shotgun (WGS) entry which is preliminary data.</text>
</comment>
<dbReference type="EMBL" id="ACYG01000019">
    <property type="protein sequence ID" value="EEV18273.1"/>
    <property type="molecule type" value="Genomic_DNA"/>
</dbReference>
<evidence type="ECO:0000256" key="1">
    <source>
        <dbReference type="SAM" id="Phobius"/>
    </source>
</evidence>
<name>C8PGN5_9BACT</name>
<dbReference type="Proteomes" id="UP000005709">
    <property type="component" value="Unassembled WGS sequence"/>
</dbReference>
<protein>
    <submittedName>
        <fullName evidence="2">Uncharacterized protein</fullName>
    </submittedName>
</protein>
<keyword evidence="1" id="KW-0812">Transmembrane</keyword>